<organism evidence="3 4">
    <name type="scientific">Allofranklinella schreckenbergeri</name>
    <dbReference type="NCBI Taxonomy" id="1076744"/>
    <lineage>
        <taxon>Bacteria</taxon>
        <taxon>Pseudomonadati</taxon>
        <taxon>Pseudomonadota</taxon>
        <taxon>Betaproteobacteria</taxon>
        <taxon>Burkholderiales</taxon>
        <taxon>Comamonadaceae</taxon>
        <taxon>Allofranklinella</taxon>
    </lineage>
</organism>
<evidence type="ECO:0000259" key="2">
    <source>
        <dbReference type="Pfam" id="PF02129"/>
    </source>
</evidence>
<accession>A0A3M6Q8N0</accession>
<dbReference type="GO" id="GO:0004806">
    <property type="term" value="F:triacylglycerol lipase activity"/>
    <property type="evidence" value="ECO:0007669"/>
    <property type="project" value="InterPro"/>
</dbReference>
<dbReference type="EMBL" id="RDQM01000005">
    <property type="protein sequence ID" value="RMW99286.1"/>
    <property type="molecule type" value="Genomic_DNA"/>
</dbReference>
<dbReference type="InterPro" id="IPR000383">
    <property type="entry name" value="Xaa-Pro-like_dom"/>
</dbReference>
<dbReference type="Pfam" id="PF02129">
    <property type="entry name" value="Peptidase_S15"/>
    <property type="match status" value="1"/>
</dbReference>
<feature type="signal peptide" evidence="1">
    <location>
        <begin position="1"/>
        <end position="28"/>
    </location>
</feature>
<feature type="domain" description="Xaa-Pro dipeptidyl-peptidase-like" evidence="2">
    <location>
        <begin position="110"/>
        <end position="374"/>
    </location>
</feature>
<dbReference type="InterPro" id="IPR005152">
    <property type="entry name" value="Lipase_secreted"/>
</dbReference>
<reference evidence="3 4" key="1">
    <citation type="submission" date="2018-10" db="EMBL/GenBank/DDBJ databases">
        <title>Comamonadaceae CDC group NO-1 genome sequencing and assembly.</title>
        <authorList>
            <person name="Bernier A.-M."/>
            <person name="Bernard K."/>
        </authorList>
    </citation>
    <scope>NUCLEOTIDE SEQUENCE [LARGE SCALE GENOMIC DNA]</scope>
    <source>
        <strain evidence="3 4">NML970147</strain>
    </source>
</reference>
<evidence type="ECO:0000313" key="3">
    <source>
        <dbReference type="EMBL" id="RMW99286.1"/>
    </source>
</evidence>
<evidence type="ECO:0000313" key="4">
    <source>
        <dbReference type="Proteomes" id="UP000267521"/>
    </source>
</evidence>
<dbReference type="InterPro" id="IPR029058">
    <property type="entry name" value="AB_hydrolase_fold"/>
</dbReference>
<gene>
    <name evidence="3" type="ORF">EBQ26_05660</name>
</gene>
<sequence length="400" mass="43564">MPTPLLSARLCATSARWLLTAAAAAVLAACGGGSDPEPLPPEPPAPAIGDLVGAQPLKPVSRAEITQALASHSERIQGVAPRYDVQTYRLTYRTHDKDGALVEASGLLTLPVKPAGQPSPVVSYQHATIFYDAEAPSNRIEGQEPPIVLASLGYIVVAADYVGFGATKGQEHPYLVATPAARAVIDMLTAAQTWRRQNHVADNGQLYMAGYSEGGYATMAAQRALELGDSPALLAQLQASFPGGGPYDVQTTLDTQVQRIRDRYWWGHLIQPGLLRHLGSSVRKELRRVLLRLTSPEDADVRYQTTFMDRYMADDKDAIARESNVHQGWKPSRPVYLFHGRDDQTVPYESGLSAYNTLRAQGGSPVTLHDCTHTPSRHTECVPEYFLLTVRQMATTARDL</sequence>
<evidence type="ECO:0000256" key="1">
    <source>
        <dbReference type="SAM" id="SignalP"/>
    </source>
</evidence>
<dbReference type="PANTHER" id="PTHR34853">
    <property type="match status" value="1"/>
</dbReference>
<dbReference type="Gene3D" id="3.40.50.1820">
    <property type="entry name" value="alpha/beta hydrolase"/>
    <property type="match status" value="1"/>
</dbReference>
<comment type="caution">
    <text evidence="3">The sequence shown here is derived from an EMBL/GenBank/DDBJ whole genome shotgun (WGS) entry which is preliminary data.</text>
</comment>
<feature type="chain" id="PRO_5018197791" description="Xaa-Pro dipeptidyl-peptidase-like domain-containing protein" evidence="1">
    <location>
        <begin position="29"/>
        <end position="400"/>
    </location>
</feature>
<dbReference type="PIRSF" id="PIRSF029171">
    <property type="entry name" value="Esterase_LipA"/>
    <property type="match status" value="1"/>
</dbReference>
<proteinExistence type="predicted"/>
<name>A0A3M6Q8N0_9BURK</name>
<dbReference type="PANTHER" id="PTHR34853:SF1">
    <property type="entry name" value="LIPASE 5"/>
    <property type="match status" value="1"/>
</dbReference>
<dbReference type="SUPFAM" id="SSF53474">
    <property type="entry name" value="alpha/beta-Hydrolases"/>
    <property type="match status" value="1"/>
</dbReference>
<dbReference type="AlphaFoldDB" id="A0A3M6Q8N0"/>
<dbReference type="GO" id="GO:0016042">
    <property type="term" value="P:lipid catabolic process"/>
    <property type="evidence" value="ECO:0007669"/>
    <property type="project" value="InterPro"/>
</dbReference>
<dbReference type="RefSeq" id="WP_122238060.1">
    <property type="nucleotide sequence ID" value="NZ_RDQM01000005.1"/>
</dbReference>
<keyword evidence="1" id="KW-0732">Signal</keyword>
<protein>
    <recommendedName>
        <fullName evidence="2">Xaa-Pro dipeptidyl-peptidase-like domain-containing protein</fullName>
    </recommendedName>
</protein>
<dbReference type="Proteomes" id="UP000267521">
    <property type="component" value="Unassembled WGS sequence"/>
</dbReference>